<protein>
    <submittedName>
        <fullName evidence="1">Uncharacterized protein</fullName>
    </submittedName>
</protein>
<evidence type="ECO:0000313" key="1">
    <source>
        <dbReference type="EMBL" id="QHU05488.1"/>
    </source>
</evidence>
<dbReference type="AlphaFoldDB" id="A0A6C0JNN3"/>
<reference evidence="1" key="1">
    <citation type="journal article" date="2020" name="Nature">
        <title>Giant virus diversity and host interactions through global metagenomics.</title>
        <authorList>
            <person name="Schulz F."/>
            <person name="Roux S."/>
            <person name="Paez-Espino D."/>
            <person name="Jungbluth S."/>
            <person name="Walsh D.A."/>
            <person name="Denef V.J."/>
            <person name="McMahon K.D."/>
            <person name="Konstantinidis K.T."/>
            <person name="Eloe-Fadrosh E.A."/>
            <person name="Kyrpides N.C."/>
            <person name="Woyke T."/>
        </authorList>
    </citation>
    <scope>NUCLEOTIDE SEQUENCE</scope>
    <source>
        <strain evidence="1">GVMAG-M-3300027736-24</strain>
    </source>
</reference>
<proteinExistence type="predicted"/>
<sequence length="148" mass="18252">MMRNRRLLKEKERMPDFKIEWPNHLDENTDITININKNVVLKIQDYYPFKCPKMYINNFDHIDWFLKKERTYKKLSNEMNVKIKCICCSTITCDWTPAFGITQMIEEYNKYTKHYYILRNFNLLYQKINGFDNLIYQKIFNFLYCPNI</sequence>
<organism evidence="1">
    <name type="scientific">viral metagenome</name>
    <dbReference type="NCBI Taxonomy" id="1070528"/>
    <lineage>
        <taxon>unclassified sequences</taxon>
        <taxon>metagenomes</taxon>
        <taxon>organismal metagenomes</taxon>
    </lineage>
</organism>
<accession>A0A6C0JNN3</accession>
<dbReference type="EMBL" id="MN740417">
    <property type="protein sequence ID" value="QHU05488.1"/>
    <property type="molecule type" value="Genomic_DNA"/>
</dbReference>
<name>A0A6C0JNN3_9ZZZZ</name>